<reference evidence="3" key="2">
    <citation type="submission" date="2015-01" db="EMBL/GenBank/DDBJ databases">
        <title>Evolutionary Origins and Diversification of the Mycorrhizal Mutualists.</title>
        <authorList>
            <consortium name="DOE Joint Genome Institute"/>
            <consortium name="Mycorrhizal Genomics Consortium"/>
            <person name="Kohler A."/>
            <person name="Kuo A."/>
            <person name="Nagy L.G."/>
            <person name="Floudas D."/>
            <person name="Copeland A."/>
            <person name="Barry K.W."/>
            <person name="Cichocki N."/>
            <person name="Veneault-Fourrey C."/>
            <person name="LaButti K."/>
            <person name="Lindquist E.A."/>
            <person name="Lipzen A."/>
            <person name="Lundell T."/>
            <person name="Morin E."/>
            <person name="Murat C."/>
            <person name="Riley R."/>
            <person name="Ohm R."/>
            <person name="Sun H."/>
            <person name="Tunlid A."/>
            <person name="Henrissat B."/>
            <person name="Grigoriev I.V."/>
            <person name="Hibbett D.S."/>
            <person name="Martin F."/>
        </authorList>
    </citation>
    <scope>NUCLEOTIDE SEQUENCE [LARGE SCALE GENOMIC DNA]</scope>
    <source>
        <strain evidence="3">MUT 4182</strain>
    </source>
</reference>
<gene>
    <name evidence="2" type="ORF">M407DRAFT_23632</name>
</gene>
<dbReference type="AlphaFoldDB" id="A0A0C3QA70"/>
<feature type="compositionally biased region" description="Basic and acidic residues" evidence="1">
    <location>
        <begin position="50"/>
        <end position="72"/>
    </location>
</feature>
<name>A0A0C3QA70_9AGAM</name>
<feature type="region of interest" description="Disordered" evidence="1">
    <location>
        <begin position="409"/>
        <end position="544"/>
    </location>
</feature>
<feature type="compositionally biased region" description="Low complexity" evidence="1">
    <location>
        <begin position="271"/>
        <end position="286"/>
    </location>
</feature>
<keyword evidence="3" id="KW-1185">Reference proteome</keyword>
<feature type="compositionally biased region" description="Low complexity" evidence="1">
    <location>
        <begin position="201"/>
        <end position="213"/>
    </location>
</feature>
<dbReference type="EMBL" id="KN823014">
    <property type="protein sequence ID" value="KIO27090.1"/>
    <property type="molecule type" value="Genomic_DNA"/>
</dbReference>
<reference evidence="2 3" key="1">
    <citation type="submission" date="2014-04" db="EMBL/GenBank/DDBJ databases">
        <authorList>
            <consortium name="DOE Joint Genome Institute"/>
            <person name="Kuo A."/>
            <person name="Girlanda M."/>
            <person name="Perotto S."/>
            <person name="Kohler A."/>
            <person name="Nagy L.G."/>
            <person name="Floudas D."/>
            <person name="Copeland A."/>
            <person name="Barry K.W."/>
            <person name="Cichocki N."/>
            <person name="Veneault-Fourrey C."/>
            <person name="LaButti K."/>
            <person name="Lindquist E.A."/>
            <person name="Lipzen A."/>
            <person name="Lundell T."/>
            <person name="Morin E."/>
            <person name="Murat C."/>
            <person name="Sun H."/>
            <person name="Tunlid A."/>
            <person name="Henrissat B."/>
            <person name="Grigoriev I.V."/>
            <person name="Hibbett D.S."/>
            <person name="Martin F."/>
            <person name="Nordberg H.P."/>
            <person name="Cantor M.N."/>
            <person name="Hua S.X."/>
        </authorList>
    </citation>
    <scope>NUCLEOTIDE SEQUENCE [LARGE SCALE GENOMIC DNA]</scope>
    <source>
        <strain evidence="2 3">MUT 4182</strain>
    </source>
</reference>
<dbReference type="Proteomes" id="UP000054248">
    <property type="component" value="Unassembled WGS sequence"/>
</dbReference>
<evidence type="ECO:0000313" key="2">
    <source>
        <dbReference type="EMBL" id="KIO27090.1"/>
    </source>
</evidence>
<feature type="region of interest" description="Disordered" evidence="1">
    <location>
        <begin position="1"/>
        <end position="74"/>
    </location>
</feature>
<feature type="compositionally biased region" description="Polar residues" evidence="1">
    <location>
        <begin position="287"/>
        <end position="308"/>
    </location>
</feature>
<protein>
    <submittedName>
        <fullName evidence="2">Uncharacterized protein</fullName>
    </submittedName>
</protein>
<feature type="compositionally biased region" description="Low complexity" evidence="1">
    <location>
        <begin position="426"/>
        <end position="444"/>
    </location>
</feature>
<feature type="region of interest" description="Disordered" evidence="1">
    <location>
        <begin position="147"/>
        <end position="381"/>
    </location>
</feature>
<evidence type="ECO:0000256" key="1">
    <source>
        <dbReference type="SAM" id="MobiDB-lite"/>
    </source>
</evidence>
<feature type="compositionally biased region" description="Polar residues" evidence="1">
    <location>
        <begin position="359"/>
        <end position="371"/>
    </location>
</feature>
<dbReference type="HOGENOM" id="CLU_457972_0_0_1"/>
<sequence length="596" mass="64624">MTLHPKKSSTKKPTVQSSITNYFTPNSNSRTIKAPPRPPASGKSSAGSRPPKEKEKENELFSRTRRESKGLSDDAEILDLVSDDDADFFSNPRPMKRTRRVISDEDDLFAPVRVSSSHTEVNDEPGPSTPFRTPFTLRKALRRQNVFLPPSSVTALPSSPLTATEPDLDPEVPTPARQRRQLDTFRDVIPSSQTQELSLISPRPSESVSPERPTTLSLPSSKALLTPNRHDSDDVVIPDSQASSPEKLSPVKLPSLQVRTPAKRDLPTTVSFNSSASSLRSSHSSSTTTQQDTFNNGSIVPSSRTFLLTMSDGPTPFLRPPAPAPHWGKSPSEEVIPSSQTQLVSPVRPQTLDKPPSLRATQTTPDRNSAAVNLPGHATQETRLPGLAHALTDANPTRAEINPAYQTSVGSEDGVSARMPPPQMRQSGSTLRSVSVSSTESQSSKIIAPSTGFGSGQISPLHRPSATIRRRVGPFAPTQSEESFKHPSLSGSTQNPFAKEEQPCLGSPDSHPLSDPNHPNAVEPTPQDEFNQPSASTPPTFLGLTQPLSFAERTFPSQYTQLSEGDSFRPPTESFFDRLAAAETVESSEDEMEEGF</sequence>
<organism evidence="2 3">
    <name type="scientific">Tulasnella calospora MUT 4182</name>
    <dbReference type="NCBI Taxonomy" id="1051891"/>
    <lineage>
        <taxon>Eukaryota</taxon>
        <taxon>Fungi</taxon>
        <taxon>Dikarya</taxon>
        <taxon>Basidiomycota</taxon>
        <taxon>Agaricomycotina</taxon>
        <taxon>Agaricomycetes</taxon>
        <taxon>Cantharellales</taxon>
        <taxon>Tulasnellaceae</taxon>
        <taxon>Tulasnella</taxon>
    </lineage>
</organism>
<evidence type="ECO:0000313" key="3">
    <source>
        <dbReference type="Proteomes" id="UP000054248"/>
    </source>
</evidence>
<dbReference type="OrthoDB" id="3242863at2759"/>
<feature type="compositionally biased region" description="Polar residues" evidence="1">
    <location>
        <begin position="151"/>
        <end position="162"/>
    </location>
</feature>
<feature type="compositionally biased region" description="Polar residues" evidence="1">
    <location>
        <begin position="528"/>
        <end position="539"/>
    </location>
</feature>
<feature type="compositionally biased region" description="Polar residues" evidence="1">
    <location>
        <begin position="11"/>
        <end position="31"/>
    </location>
</feature>
<accession>A0A0C3QA70</accession>
<feature type="compositionally biased region" description="Basic residues" evidence="1">
    <location>
        <begin position="1"/>
        <end position="10"/>
    </location>
</feature>
<proteinExistence type="predicted"/>